<dbReference type="PANTHER" id="PTHR21636">
    <property type="entry name" value="PROTEIN DOK-7"/>
    <property type="match status" value="1"/>
</dbReference>
<evidence type="ECO:0000313" key="2">
    <source>
        <dbReference type="EMBL" id="MED6286924.1"/>
    </source>
</evidence>
<reference evidence="2 3" key="1">
    <citation type="submission" date="2021-06" db="EMBL/GenBank/DDBJ databases">
        <authorList>
            <person name="Palmer J.M."/>
        </authorList>
    </citation>
    <scope>NUCLEOTIDE SEQUENCE [LARGE SCALE GENOMIC DNA]</scope>
    <source>
        <strain evidence="2 3">CL_MEX2019</strain>
        <tissue evidence="2">Muscle</tissue>
    </source>
</reference>
<evidence type="ECO:0000313" key="3">
    <source>
        <dbReference type="Proteomes" id="UP001352852"/>
    </source>
</evidence>
<feature type="compositionally biased region" description="Basic and acidic residues" evidence="1">
    <location>
        <begin position="95"/>
        <end position="115"/>
    </location>
</feature>
<organism evidence="2 3">
    <name type="scientific">Characodon lateralis</name>
    <dbReference type="NCBI Taxonomy" id="208331"/>
    <lineage>
        <taxon>Eukaryota</taxon>
        <taxon>Metazoa</taxon>
        <taxon>Chordata</taxon>
        <taxon>Craniata</taxon>
        <taxon>Vertebrata</taxon>
        <taxon>Euteleostomi</taxon>
        <taxon>Actinopterygii</taxon>
        <taxon>Neopterygii</taxon>
        <taxon>Teleostei</taxon>
        <taxon>Neoteleostei</taxon>
        <taxon>Acanthomorphata</taxon>
        <taxon>Ovalentaria</taxon>
        <taxon>Atherinomorphae</taxon>
        <taxon>Cyprinodontiformes</taxon>
        <taxon>Goodeidae</taxon>
        <taxon>Characodon</taxon>
    </lineage>
</organism>
<evidence type="ECO:0000256" key="1">
    <source>
        <dbReference type="SAM" id="MobiDB-lite"/>
    </source>
</evidence>
<gene>
    <name evidence="2" type="ORF">CHARACLAT_011081</name>
</gene>
<dbReference type="PANTHER" id="PTHR21636:SF2">
    <property type="entry name" value="PROTEIN DOK-7"/>
    <property type="match status" value="1"/>
</dbReference>
<proteinExistence type="predicted"/>
<name>A0ABU7EIB7_9TELE</name>
<comment type="caution">
    <text evidence="2">The sequence shown here is derived from an EMBL/GenBank/DDBJ whole genome shotgun (WGS) entry which is preliminary data.</text>
</comment>
<sequence>MSFSKAVFVFPPEAASSERPQSENVTYVNIPISPTSKKQLNYMELELQDPGHSTRGTVAHLPAQRMSSTKYAQIDITATEMAHKVGTQHALGRQEGLHTLELRRKRDPTLAPPKD</sequence>
<protein>
    <submittedName>
        <fullName evidence="2">Uncharacterized protein</fullName>
    </submittedName>
</protein>
<accession>A0ABU7EIB7</accession>
<dbReference type="Proteomes" id="UP001352852">
    <property type="component" value="Unassembled WGS sequence"/>
</dbReference>
<dbReference type="InterPro" id="IPR037746">
    <property type="entry name" value="Dok-7"/>
</dbReference>
<dbReference type="EMBL" id="JAHUTJ010058105">
    <property type="protein sequence ID" value="MED6286924.1"/>
    <property type="molecule type" value="Genomic_DNA"/>
</dbReference>
<feature type="region of interest" description="Disordered" evidence="1">
    <location>
        <begin position="89"/>
        <end position="115"/>
    </location>
</feature>
<keyword evidence="3" id="KW-1185">Reference proteome</keyword>